<keyword evidence="3" id="KW-0731">Sigma factor</keyword>
<evidence type="ECO:0000256" key="2">
    <source>
        <dbReference type="ARBA" id="ARBA00023015"/>
    </source>
</evidence>
<comment type="caution">
    <text evidence="6">The sequence shown here is derived from an EMBL/GenBank/DDBJ whole genome shotgun (WGS) entry which is preliminary data.</text>
</comment>
<gene>
    <name evidence="6" type="ORF">ACG00X_16965</name>
</gene>
<accession>A0ABW7G9A0</accession>
<comment type="similarity">
    <text evidence="1">Belongs to the sigma-70 factor family. ECF subfamily.</text>
</comment>
<evidence type="ECO:0000313" key="7">
    <source>
        <dbReference type="Proteomes" id="UP001606305"/>
    </source>
</evidence>
<dbReference type="InterPro" id="IPR036388">
    <property type="entry name" value="WH-like_DNA-bd_sf"/>
</dbReference>
<dbReference type="InterPro" id="IPR053812">
    <property type="entry name" value="HTH_Sigma70_ECF-like"/>
</dbReference>
<keyword evidence="4" id="KW-0804">Transcription</keyword>
<dbReference type="InterPro" id="IPR039425">
    <property type="entry name" value="RNA_pol_sigma-70-like"/>
</dbReference>
<proteinExistence type="inferred from homology"/>
<reference evidence="6 7" key="1">
    <citation type="submission" date="2024-09" db="EMBL/GenBank/DDBJ databases">
        <title>Novel species of the genus Pelomonas and Roseateles isolated from streams.</title>
        <authorList>
            <person name="Lu H."/>
        </authorList>
    </citation>
    <scope>NUCLEOTIDE SEQUENCE [LARGE SCALE GENOMIC DNA]</scope>
    <source>
        <strain evidence="6 7">BYS96W</strain>
    </source>
</reference>
<organism evidence="6 7">
    <name type="scientific">Pelomonas nitida</name>
    <dbReference type="NCBI Taxonomy" id="3299027"/>
    <lineage>
        <taxon>Bacteria</taxon>
        <taxon>Pseudomonadati</taxon>
        <taxon>Pseudomonadota</taxon>
        <taxon>Betaproteobacteria</taxon>
        <taxon>Burkholderiales</taxon>
        <taxon>Sphaerotilaceae</taxon>
        <taxon>Roseateles</taxon>
    </lineage>
</organism>
<dbReference type="InterPro" id="IPR011517">
    <property type="entry name" value="RNA_pol_sigma70_ECF-like"/>
</dbReference>
<keyword evidence="7" id="KW-1185">Reference proteome</keyword>
<sequence>MNPLFDSLYGELCRLARREVRRSGGQHLVGTGTLVHEAWLGIARRSPLAFEAPGPFLAYAARTMRGLMIDRLRARGAHKRGGGVVVTSLDTQHLDEAPPAEPPDLARLAEAMEELAAIEPELADVVDLKFFCGFTLEEIAVMKRVSGRTVQRQWEKARLLLQHAMR</sequence>
<evidence type="ECO:0000256" key="4">
    <source>
        <dbReference type="ARBA" id="ARBA00023163"/>
    </source>
</evidence>
<dbReference type="PANTHER" id="PTHR43133">
    <property type="entry name" value="RNA POLYMERASE ECF-TYPE SIGMA FACTO"/>
    <property type="match status" value="1"/>
</dbReference>
<protein>
    <submittedName>
        <fullName evidence="6">ECF-type sigma factor</fullName>
    </submittedName>
</protein>
<evidence type="ECO:0000256" key="1">
    <source>
        <dbReference type="ARBA" id="ARBA00010641"/>
    </source>
</evidence>
<dbReference type="InterPro" id="IPR014284">
    <property type="entry name" value="RNA_pol_sigma-70_dom"/>
</dbReference>
<dbReference type="Gene3D" id="1.10.10.10">
    <property type="entry name" value="Winged helix-like DNA-binding domain superfamily/Winged helix DNA-binding domain"/>
    <property type="match status" value="1"/>
</dbReference>
<dbReference type="InterPro" id="IPR013324">
    <property type="entry name" value="RNA_pol_sigma_r3/r4-like"/>
</dbReference>
<evidence type="ECO:0000313" key="6">
    <source>
        <dbReference type="EMBL" id="MFG6458534.1"/>
    </source>
</evidence>
<dbReference type="NCBIfam" id="TIGR02937">
    <property type="entry name" value="sigma70-ECF"/>
    <property type="match status" value="1"/>
</dbReference>
<feature type="domain" description="RNA polymerase sigma-70 ECF-like HTH" evidence="5">
    <location>
        <begin position="3"/>
        <end position="165"/>
    </location>
</feature>
<name>A0ABW7G9A0_9BURK</name>
<dbReference type="RefSeq" id="WP_394489594.1">
    <property type="nucleotide sequence ID" value="NZ_JBIGIA010000013.1"/>
</dbReference>
<dbReference type="SUPFAM" id="SSF88946">
    <property type="entry name" value="Sigma2 domain of RNA polymerase sigma factors"/>
    <property type="match status" value="1"/>
</dbReference>
<dbReference type="NCBIfam" id="TIGR02999">
    <property type="entry name" value="Sig-70_X6"/>
    <property type="match status" value="1"/>
</dbReference>
<evidence type="ECO:0000259" key="5">
    <source>
        <dbReference type="Pfam" id="PF07638"/>
    </source>
</evidence>
<keyword evidence="2" id="KW-0805">Transcription regulation</keyword>
<dbReference type="PANTHER" id="PTHR43133:SF39">
    <property type="entry name" value="SIMILAR TO RNA POLYMERASE SIGMA-E FACTOR"/>
    <property type="match status" value="1"/>
</dbReference>
<dbReference type="InterPro" id="IPR013325">
    <property type="entry name" value="RNA_pol_sigma_r2"/>
</dbReference>
<evidence type="ECO:0000256" key="3">
    <source>
        <dbReference type="ARBA" id="ARBA00023082"/>
    </source>
</evidence>
<dbReference type="Pfam" id="PF07638">
    <property type="entry name" value="Sigma70_ECF"/>
    <property type="match status" value="1"/>
</dbReference>
<dbReference type="SUPFAM" id="SSF88659">
    <property type="entry name" value="Sigma3 and sigma4 domains of RNA polymerase sigma factors"/>
    <property type="match status" value="1"/>
</dbReference>
<dbReference type="Proteomes" id="UP001606305">
    <property type="component" value="Unassembled WGS sequence"/>
</dbReference>
<dbReference type="EMBL" id="JBIGIA010000013">
    <property type="protein sequence ID" value="MFG6458534.1"/>
    <property type="molecule type" value="Genomic_DNA"/>
</dbReference>